<dbReference type="Proteomes" id="UP001153331">
    <property type="component" value="Unassembled WGS sequence"/>
</dbReference>
<comment type="caution">
    <text evidence="1">The sequence shown here is derived from an EMBL/GenBank/DDBJ whole genome shotgun (WGS) entry which is preliminary data.</text>
</comment>
<organism evidence="1 2">
    <name type="scientific">Boeremia exigua</name>
    <dbReference type="NCBI Taxonomy" id="749465"/>
    <lineage>
        <taxon>Eukaryota</taxon>
        <taxon>Fungi</taxon>
        <taxon>Dikarya</taxon>
        <taxon>Ascomycota</taxon>
        <taxon>Pezizomycotina</taxon>
        <taxon>Dothideomycetes</taxon>
        <taxon>Pleosporomycetidae</taxon>
        <taxon>Pleosporales</taxon>
        <taxon>Pleosporineae</taxon>
        <taxon>Didymellaceae</taxon>
        <taxon>Boeremia</taxon>
    </lineage>
</organism>
<proteinExistence type="predicted"/>
<name>A0ACC2I146_9PLEO</name>
<evidence type="ECO:0000313" key="2">
    <source>
        <dbReference type="Proteomes" id="UP001153331"/>
    </source>
</evidence>
<gene>
    <name evidence="1" type="ORF">OPT61_g7997</name>
</gene>
<sequence>MFCDVCRKIGLATDGKAELVIPKQIMLHHRTWSSLRHSVLLGCYLCNHIWESFSAEEQHFISDLVVKGCDDTNCSLAHLPNHYAGINYNGGGVTAAAWFKDEIHSSYELLVYIFKDTGPSRNCSFIVQLREALPSPNIAHQLSNNTKSEATFSLARKWIENCLASHKACNVATDHNTWYPSRLLDCSPNDSPEADCRLLETATSSVHEPYMTLSHCWGDVDCLKLTTENRAQMMKSTPLSTMPKLYQDAVLVTRALGVRYLWIDSLCIIQEGDQLEDWFREVKMMDQIYLHSICNISAANARNGNCTMFSSRRQELVCPQVVALNINDATDSYMVSSKSLWRRQVSNSLINTRGWVVQERLLSPRILYFGETQIFWECRQNVAAEIHPMGLSREHIENPLDFPKLLASRLEERVATSIAWCSIVCAYTACQLTFPRDKLSALSAVAKVARRRCNGEYVAGMWRQTLDRELFWYASVNATRPDMYRAPSWSWMSLDGVIVPDAVIYEDPDFRILHQIVDLEIDYMTSDDTGPISGGYLRLLGALKKCQLVRTDPDPSNSRSEYLLSDGTQSGSSPKPLVNSFVSLDPPYRSNEIQNTRTKLCYMLLMRRRTNMEWLLLEVVDKDEGVYRRMGVALLSPDTAQDYNSHEEDGSLFPCEEYKDGQYMIRII</sequence>
<accession>A0ACC2I146</accession>
<keyword evidence="2" id="KW-1185">Reference proteome</keyword>
<reference evidence="1" key="1">
    <citation type="submission" date="2022-11" db="EMBL/GenBank/DDBJ databases">
        <title>Genome Sequence of Boeremia exigua.</title>
        <authorList>
            <person name="Buettner E."/>
        </authorList>
    </citation>
    <scope>NUCLEOTIDE SEQUENCE</scope>
    <source>
        <strain evidence="1">CU02</strain>
    </source>
</reference>
<dbReference type="EMBL" id="JAPHNI010000711">
    <property type="protein sequence ID" value="KAJ8108688.1"/>
    <property type="molecule type" value="Genomic_DNA"/>
</dbReference>
<evidence type="ECO:0000313" key="1">
    <source>
        <dbReference type="EMBL" id="KAJ8108688.1"/>
    </source>
</evidence>
<protein>
    <submittedName>
        <fullName evidence="1">Uncharacterized protein</fullName>
    </submittedName>
</protein>